<dbReference type="KEGG" id="mvu:Metvu_0131"/>
<organism evidence="5 6">
    <name type="scientific">Methanocaldococcus vulcanius (strain ATCC 700851 / DSM 12094 / M7)</name>
    <name type="common">Methanococcus vulcanius</name>
    <dbReference type="NCBI Taxonomy" id="579137"/>
    <lineage>
        <taxon>Archaea</taxon>
        <taxon>Methanobacteriati</taxon>
        <taxon>Methanobacteriota</taxon>
        <taxon>Methanomada group</taxon>
        <taxon>Methanococci</taxon>
        <taxon>Methanococcales</taxon>
        <taxon>Methanocaldococcaceae</taxon>
        <taxon>Methanocaldococcus</taxon>
    </lineage>
</organism>
<dbReference type="GO" id="GO:0008998">
    <property type="term" value="F:ribonucleoside-triphosphate reductase (thioredoxin) activity"/>
    <property type="evidence" value="ECO:0007669"/>
    <property type="project" value="UniProtKB-EC"/>
</dbReference>
<dbReference type="STRING" id="579137.Metvu_0131"/>
<dbReference type="GO" id="GO:0031250">
    <property type="term" value="C:anaerobic ribonucleoside-triphosphate reductase complex"/>
    <property type="evidence" value="ECO:0007669"/>
    <property type="project" value="TreeGrafter"/>
</dbReference>
<dbReference type="GO" id="GO:0005524">
    <property type="term" value="F:ATP binding"/>
    <property type="evidence" value="ECO:0007669"/>
    <property type="project" value="UniProtKB-UniRule"/>
</dbReference>
<protein>
    <submittedName>
        <fullName evidence="5">Anaerobic ribonucleoside-triphosphate reductase</fullName>
        <ecNumber evidence="5">1.17.4.2</ecNumber>
    </submittedName>
</protein>
<dbReference type="GeneID" id="8512457"/>
<evidence type="ECO:0000256" key="1">
    <source>
        <dbReference type="ARBA" id="ARBA00022741"/>
    </source>
</evidence>
<dbReference type="EMBL" id="CP001787">
    <property type="protein sequence ID" value="ACX71999.1"/>
    <property type="molecule type" value="Genomic_DNA"/>
</dbReference>
<accession>C9REJ7</accession>
<dbReference type="Gene3D" id="3.20.70.20">
    <property type="match status" value="1"/>
</dbReference>
<dbReference type="PROSITE" id="PS51161">
    <property type="entry name" value="ATP_CONE"/>
    <property type="match status" value="1"/>
</dbReference>
<dbReference type="HOGENOM" id="CLU_002707_0_0_2"/>
<proteinExistence type="predicted"/>
<evidence type="ECO:0000256" key="3">
    <source>
        <dbReference type="PROSITE-ProRule" id="PRU00492"/>
    </source>
</evidence>
<gene>
    <name evidence="5" type="ordered locus">Metvu_0131</name>
</gene>
<dbReference type="SUPFAM" id="SSF51998">
    <property type="entry name" value="PFL-like glycyl radical enzymes"/>
    <property type="match status" value="1"/>
</dbReference>
<evidence type="ECO:0000313" key="6">
    <source>
        <dbReference type="Proteomes" id="UP000002063"/>
    </source>
</evidence>
<dbReference type="GO" id="GO:0004748">
    <property type="term" value="F:ribonucleoside-diphosphate reductase activity, thioredoxin disulfide as acceptor"/>
    <property type="evidence" value="ECO:0007669"/>
    <property type="project" value="TreeGrafter"/>
</dbReference>
<sequence length="764" mass="87894">MISVKNFSEEKLKLQIIKRDGREEKFNINKLVKSLINSGVNYGDLENILSEIYTKVYNGMSTEELKNIVYDILKRTDPKIAENYKNKVILKVRTSEKEFEPFDKEKIVKALVKEAGADKKIAQKIADEVELELKKLNVKYLTAPMIREIVNAKLLEYGFEELRHKHTRLGMPIYDITKLLKMGSRENANLMYNPESIHKWVADETMKQYALLAIFPKHIADAHIKGDIHLHDLEYAATRPVCLQHDLRPFFMHGLKVDGTGLHTCVSKPAKHPEVAIQHAAKVMMAAQTNMSGGQSIDEFNVWLAPYVRGLSYERIKQLMQMFIYEMNQMYVSRGGQCVFSSINLELEIPEFLRDKPAVIAGTTRGTYGDYEEEAKLILEALVDVMMEGDAMGKPFIFPNFIIKLRDNAFSNENEELMVKIHELSAKFGIPYFINMLPDWQVVNTNSMGCRTRLSGNWTGDAEIDTLRTGNMQWYSLNLPRIAYEASGDDDRLFEILHERLELVKEALLIKHEVTLERLYVDKMLSFLTQEFDDGQYYRYENTTKTFGFVGLNEMLKFHLGEELHDSKEAVKFGEKVIGYMRDYADRLKEETGLRWTVTQTPAESLAGRMAKLDYKYFRDQAKTVVRGDLNDVNTLYYTNSSHVRVDAPITLGEKVRIEEKFHPLCNGGHIMHVWNMEAAADPEVLMDITKKITRTNIGYWTYTKNLSVCNKCGLSVGGLRDKCVNCGSENVAKFSRITGYLQNVANWNKAKQKELIDRKMLRI</sequence>
<reference evidence="5" key="1">
    <citation type="submission" date="2009-10" db="EMBL/GenBank/DDBJ databases">
        <title>Complete sequence of chromosome of Methanocaldococcus vulcanius M7.</title>
        <authorList>
            <consortium name="US DOE Joint Genome Institute"/>
            <person name="Lucas S."/>
            <person name="Copeland A."/>
            <person name="Lapidus A."/>
            <person name="Glavina del Rio T."/>
            <person name="Dalin E."/>
            <person name="Tice H."/>
            <person name="Bruce D."/>
            <person name="Goodwin L."/>
            <person name="Pitluck S."/>
            <person name="Lcollab F.I."/>
            <person name="Brettin T."/>
            <person name="Detter J.C."/>
            <person name="Han C."/>
            <person name="Tapia R."/>
            <person name="Kuske C.R."/>
            <person name="Schmutz J."/>
            <person name="Larimer F."/>
            <person name="Land M."/>
            <person name="Hauser L."/>
            <person name="Kyrpides N."/>
            <person name="Ovchinikova G."/>
            <person name="Sieprawska-Lupa M."/>
            <person name="Whitman W.B."/>
            <person name="Woyke T."/>
        </authorList>
    </citation>
    <scope>NUCLEOTIDE SEQUENCE [LARGE SCALE GENOMIC DNA]</scope>
    <source>
        <strain evidence="5">M7</strain>
    </source>
</reference>
<dbReference type="Pfam" id="PF13597">
    <property type="entry name" value="NRDD"/>
    <property type="match status" value="1"/>
</dbReference>
<dbReference type="eggNOG" id="arCOG03714">
    <property type="taxonomic scope" value="Archaea"/>
</dbReference>
<keyword evidence="6" id="KW-1185">Reference proteome</keyword>
<dbReference type="CDD" id="cd01675">
    <property type="entry name" value="RNR_III"/>
    <property type="match status" value="1"/>
</dbReference>
<keyword evidence="1 3" id="KW-0547">Nucleotide-binding</keyword>
<keyword evidence="5" id="KW-0560">Oxidoreductase</keyword>
<dbReference type="RefSeq" id="WP_012819545.1">
    <property type="nucleotide sequence ID" value="NC_013407.1"/>
</dbReference>
<name>C9REJ7_METVM</name>
<keyword evidence="2 3" id="KW-0067">ATP-binding</keyword>
<dbReference type="EC" id="1.17.4.2" evidence="5"/>
<evidence type="ECO:0000256" key="2">
    <source>
        <dbReference type="ARBA" id="ARBA00022840"/>
    </source>
</evidence>
<dbReference type="PANTHER" id="PTHR21075:SF0">
    <property type="entry name" value="ANAEROBIC RIBONUCLEOSIDE-TRIPHOSPHATE REDUCTASE"/>
    <property type="match status" value="1"/>
</dbReference>
<dbReference type="eggNOG" id="arCOG04889">
    <property type="taxonomic scope" value="Archaea"/>
</dbReference>
<dbReference type="InterPro" id="IPR012833">
    <property type="entry name" value="NrdD"/>
</dbReference>
<dbReference type="Proteomes" id="UP000002063">
    <property type="component" value="Chromosome"/>
</dbReference>
<dbReference type="InterPro" id="IPR005144">
    <property type="entry name" value="ATP-cone_dom"/>
</dbReference>
<dbReference type="AlphaFoldDB" id="C9REJ7"/>
<evidence type="ECO:0000259" key="4">
    <source>
        <dbReference type="PROSITE" id="PS51161"/>
    </source>
</evidence>
<evidence type="ECO:0000313" key="5">
    <source>
        <dbReference type="EMBL" id="ACX71999.1"/>
    </source>
</evidence>
<dbReference type="NCBIfam" id="TIGR02487">
    <property type="entry name" value="NrdD"/>
    <property type="match status" value="1"/>
</dbReference>
<dbReference type="GO" id="GO:0006260">
    <property type="term" value="P:DNA replication"/>
    <property type="evidence" value="ECO:0007669"/>
    <property type="project" value="InterPro"/>
</dbReference>
<dbReference type="PANTHER" id="PTHR21075">
    <property type="entry name" value="ANAEROBIC RIBONUCLEOSIDE-TRIPHOSPHATE REDUCTASE"/>
    <property type="match status" value="1"/>
</dbReference>
<dbReference type="OrthoDB" id="139164at2157"/>
<dbReference type="Pfam" id="PF03477">
    <property type="entry name" value="ATP-cone"/>
    <property type="match status" value="2"/>
</dbReference>
<feature type="domain" description="ATP-cone" evidence="4">
    <location>
        <begin position="14"/>
        <end position="98"/>
    </location>
</feature>
<dbReference type="GO" id="GO:0009265">
    <property type="term" value="P:2'-deoxyribonucleotide biosynthetic process"/>
    <property type="evidence" value="ECO:0007669"/>
    <property type="project" value="TreeGrafter"/>
</dbReference>